<accession>A0A645A876</accession>
<gene>
    <name evidence="5" type="primary">hpcH_5</name>
    <name evidence="5" type="ORF">SDC9_92637</name>
</gene>
<dbReference type="InterPro" id="IPR015813">
    <property type="entry name" value="Pyrv/PenolPyrv_kinase-like_dom"/>
</dbReference>
<reference evidence="5" key="1">
    <citation type="submission" date="2019-08" db="EMBL/GenBank/DDBJ databases">
        <authorList>
            <person name="Kucharzyk K."/>
            <person name="Murdoch R.W."/>
            <person name="Higgins S."/>
            <person name="Loffler F."/>
        </authorList>
    </citation>
    <scope>NUCLEOTIDE SEQUENCE</scope>
</reference>
<feature type="domain" description="HpcH/HpaI aldolase/citrate lyase" evidence="4">
    <location>
        <begin position="26"/>
        <end position="211"/>
    </location>
</feature>
<protein>
    <submittedName>
        <fullName evidence="5">4-hydroxy-2-oxo-heptane-1,7-dioate aldolase</fullName>
        <ecNumber evidence="5">4.1.2.52</ecNumber>
    </submittedName>
</protein>
<dbReference type="InterPro" id="IPR005000">
    <property type="entry name" value="Aldolase/citrate-lyase_domain"/>
</dbReference>
<dbReference type="InterPro" id="IPR040442">
    <property type="entry name" value="Pyrv_kinase-like_dom_sf"/>
</dbReference>
<dbReference type="GO" id="GO:0046872">
    <property type="term" value="F:metal ion binding"/>
    <property type="evidence" value="ECO:0007669"/>
    <property type="project" value="UniProtKB-KW"/>
</dbReference>
<evidence type="ECO:0000313" key="5">
    <source>
        <dbReference type="EMBL" id="MPM45944.1"/>
    </source>
</evidence>
<dbReference type="GO" id="GO:0005737">
    <property type="term" value="C:cytoplasm"/>
    <property type="evidence" value="ECO:0007669"/>
    <property type="project" value="TreeGrafter"/>
</dbReference>
<dbReference type="SUPFAM" id="SSF51621">
    <property type="entry name" value="Phosphoenolpyruvate/pyruvate domain"/>
    <property type="match status" value="1"/>
</dbReference>
<comment type="caution">
    <text evidence="5">The sequence shown here is derived from an EMBL/GenBank/DDBJ whole genome shotgun (WGS) entry which is preliminary data.</text>
</comment>
<dbReference type="EMBL" id="VSSQ01011080">
    <property type="protein sequence ID" value="MPM45944.1"/>
    <property type="molecule type" value="Genomic_DNA"/>
</dbReference>
<evidence type="ECO:0000256" key="1">
    <source>
        <dbReference type="ARBA" id="ARBA00005568"/>
    </source>
</evidence>
<comment type="similarity">
    <text evidence="1">Belongs to the HpcH/HpaI aldolase family.</text>
</comment>
<dbReference type="Gene3D" id="3.20.20.60">
    <property type="entry name" value="Phosphoenolpyruvate-binding domains"/>
    <property type="match status" value="1"/>
</dbReference>
<keyword evidence="3 5" id="KW-0456">Lyase</keyword>
<dbReference type="PANTHER" id="PTHR30502:SF0">
    <property type="entry name" value="PHOSPHOENOLPYRUVATE CARBOXYLASE FAMILY PROTEIN"/>
    <property type="match status" value="1"/>
</dbReference>
<dbReference type="GO" id="GO:0016832">
    <property type="term" value="F:aldehyde-lyase activity"/>
    <property type="evidence" value="ECO:0007669"/>
    <property type="project" value="TreeGrafter"/>
</dbReference>
<keyword evidence="2" id="KW-0479">Metal-binding</keyword>
<evidence type="ECO:0000256" key="3">
    <source>
        <dbReference type="ARBA" id="ARBA00023239"/>
    </source>
</evidence>
<dbReference type="InterPro" id="IPR050251">
    <property type="entry name" value="HpcH-HpaI_aldolase"/>
</dbReference>
<dbReference type="Pfam" id="PF03328">
    <property type="entry name" value="HpcH_HpaI"/>
    <property type="match status" value="1"/>
</dbReference>
<evidence type="ECO:0000259" key="4">
    <source>
        <dbReference type="Pfam" id="PF03328"/>
    </source>
</evidence>
<evidence type="ECO:0000256" key="2">
    <source>
        <dbReference type="ARBA" id="ARBA00022723"/>
    </source>
</evidence>
<dbReference type="EC" id="4.1.2.52" evidence="5"/>
<name>A0A645A876_9ZZZZ</name>
<organism evidence="5">
    <name type="scientific">bioreactor metagenome</name>
    <dbReference type="NCBI Taxonomy" id="1076179"/>
    <lineage>
        <taxon>unclassified sequences</taxon>
        <taxon>metagenomes</taxon>
        <taxon>ecological metagenomes</taxon>
    </lineage>
</organism>
<dbReference type="PANTHER" id="PTHR30502">
    <property type="entry name" value="2-KETO-3-DEOXY-L-RHAMNONATE ALDOLASE"/>
    <property type="match status" value="1"/>
</dbReference>
<proteinExistence type="inferred from homology"/>
<sequence length="225" mass="24827">MNEFLKKLQAKERPVGTFFEIGGTTAAECMGRTAFDYMIIDNEHGTFEGESTLDAIRGANMGGIIPFVRVRDISRASLMKPLDVGAKGLIIPFVESIDDVKKILKWSKFSPIGSRGFCPSRKDGWGYEYPMGEPMDVVMDYWNNETLVIPQCETAGCLENIEEVVSMEGVDGIFIGPYDLSIGLGISGQFENPDFLAALERIKTACHNAGKFVIIFTMSTEAARK</sequence>
<dbReference type="AlphaFoldDB" id="A0A645A876"/>